<dbReference type="AlphaFoldDB" id="A0A1C3K4S5"/>
<dbReference type="PANTHER" id="PTHR21363:SF0">
    <property type="entry name" value="PREPHENATE DEHYDROGENASE [NADP(+)]"/>
    <property type="match status" value="1"/>
</dbReference>
<sequence length="278" mass="30327">MQHIAIVGAGGKMGYRVSANLKGAPYQVSHIEVSEAGRQRLRELDITCVEAEAALRQADVVILAIPDNLIGRITAQQESLYKPGAILIALDAAAPFAGELPEREDLTIFVAHPCHPPLFNDEVTPEAKQDYFGGVAAKQHIVCSLMRGPDAHYALAEDVARRMYAPVMRAHRVTVEHMAILEPVLSETIGATCIAIMREATQEAVRRGVPEQAAHDFILGHMTVLTAMQFGLMGPHARMSDAAIKAVEIAKRELFAPDWKKVFEPKAVAESIRQITTP</sequence>
<keyword evidence="1" id="KW-0560">Oxidoreductase</keyword>
<evidence type="ECO:0000313" key="4">
    <source>
        <dbReference type="EMBL" id="SOE46673.1"/>
    </source>
</evidence>
<keyword evidence="5" id="KW-1185">Reference proteome</keyword>
<feature type="domain" description="Phosphogluconate dehydrogenase (decarboxylating) C-terminal" evidence="2">
    <location>
        <begin position="120"/>
        <end position="276"/>
    </location>
</feature>
<dbReference type="EMBL" id="FLRC01000033">
    <property type="protein sequence ID" value="SBT26428.1"/>
    <property type="molecule type" value="Genomic_DNA"/>
</dbReference>
<dbReference type="InterPro" id="IPR036291">
    <property type="entry name" value="NAD(P)-bd_dom_sf"/>
</dbReference>
<dbReference type="GO" id="GO:0008977">
    <property type="term" value="F:prephenate dehydrogenase (NAD+) activity"/>
    <property type="evidence" value="ECO:0007669"/>
    <property type="project" value="TreeGrafter"/>
</dbReference>
<accession>A0A1C3K4S5</accession>
<dbReference type="KEGG" id="odi:ODI_R0403"/>
<protein>
    <recommendedName>
        <fullName evidence="2">Phosphogluconate dehydrogenase (decarboxylating) C-terminal domain-containing protein</fullName>
    </recommendedName>
</protein>
<dbReference type="InterPro" id="IPR037161">
    <property type="entry name" value="Semialdehyde_DH-like_C"/>
</dbReference>
<proteinExistence type="predicted"/>
<reference evidence="4 5" key="2">
    <citation type="submission" date="2017-08" db="EMBL/GenBank/DDBJ databases">
        <authorList>
            <person name="de Groot N.N."/>
        </authorList>
    </citation>
    <scope>NUCLEOTIDE SEQUENCE [LARGE SCALE GENOMIC DNA]</scope>
    <source>
        <strain evidence="4">Orrdi1</strain>
    </source>
</reference>
<dbReference type="Pfam" id="PF16896">
    <property type="entry name" value="PGDH_C"/>
    <property type="match status" value="1"/>
</dbReference>
<reference evidence="3 5" key="1">
    <citation type="submission" date="2016-06" db="EMBL/GenBank/DDBJ databases">
        <authorList>
            <person name="Kjaerup R.B."/>
            <person name="Dalgaard T.S."/>
            <person name="Juul-Madsen H.R."/>
        </authorList>
    </citation>
    <scope>NUCLEOTIDE SEQUENCE [LARGE SCALE GENOMIC DNA]</scope>
    <source>
        <strain evidence="3">Orrdi1</strain>
    </source>
</reference>
<dbReference type="Proteomes" id="UP000078558">
    <property type="component" value="Chromosome I"/>
</dbReference>
<dbReference type="STRING" id="1851544.ODI_04201"/>
<evidence type="ECO:0000313" key="3">
    <source>
        <dbReference type="EMBL" id="SBT26428.1"/>
    </source>
</evidence>
<dbReference type="OrthoDB" id="1677316at2"/>
<evidence type="ECO:0000256" key="1">
    <source>
        <dbReference type="ARBA" id="ARBA00023002"/>
    </source>
</evidence>
<dbReference type="EMBL" id="LT907988">
    <property type="protein sequence ID" value="SOE46673.1"/>
    <property type="molecule type" value="Genomic_DNA"/>
</dbReference>
<dbReference type="Gene3D" id="1.10.3640.10">
    <property type="entry name" value="Semialdehyde dehydrogenase-like, C-terminal"/>
    <property type="match status" value="1"/>
</dbReference>
<dbReference type="Gene3D" id="3.40.50.720">
    <property type="entry name" value="NAD(P)-binding Rossmann-like Domain"/>
    <property type="match status" value="1"/>
</dbReference>
<dbReference type="GO" id="GO:0006571">
    <property type="term" value="P:tyrosine biosynthetic process"/>
    <property type="evidence" value="ECO:0007669"/>
    <property type="project" value="TreeGrafter"/>
</dbReference>
<evidence type="ECO:0000313" key="5">
    <source>
        <dbReference type="Proteomes" id="UP000078558"/>
    </source>
</evidence>
<dbReference type="GO" id="GO:0050661">
    <property type="term" value="F:NADP binding"/>
    <property type="evidence" value="ECO:0007669"/>
    <property type="project" value="InterPro"/>
</dbReference>
<dbReference type="SUPFAM" id="SSF51735">
    <property type="entry name" value="NAD(P)-binding Rossmann-fold domains"/>
    <property type="match status" value="1"/>
</dbReference>
<dbReference type="PANTHER" id="PTHR21363">
    <property type="entry name" value="PREPHENATE DEHYDROGENASE"/>
    <property type="match status" value="1"/>
</dbReference>
<dbReference type="InterPro" id="IPR031663">
    <property type="entry name" value="PGDH_C"/>
</dbReference>
<dbReference type="GO" id="GO:0070403">
    <property type="term" value="F:NAD+ binding"/>
    <property type="evidence" value="ECO:0007669"/>
    <property type="project" value="TreeGrafter"/>
</dbReference>
<name>A0A1C3K4S5_9BURK</name>
<organism evidence="3 5">
    <name type="scientific">Orrella dioscoreae</name>
    <dbReference type="NCBI Taxonomy" id="1851544"/>
    <lineage>
        <taxon>Bacteria</taxon>
        <taxon>Pseudomonadati</taxon>
        <taxon>Pseudomonadota</taxon>
        <taxon>Betaproteobacteria</taxon>
        <taxon>Burkholderiales</taxon>
        <taxon>Alcaligenaceae</taxon>
        <taxon>Orrella</taxon>
    </lineage>
</organism>
<dbReference type="InterPro" id="IPR050812">
    <property type="entry name" value="Preph/Arog_dehydrog"/>
</dbReference>
<gene>
    <name evidence="3" type="ORF">ODI_04201</name>
    <name evidence="4" type="ORF">ODI_R0403</name>
</gene>
<evidence type="ECO:0000259" key="2">
    <source>
        <dbReference type="Pfam" id="PF16896"/>
    </source>
</evidence>